<dbReference type="PATRIC" id="fig|717962.3.peg.2101"/>
<evidence type="ECO:0000313" key="2">
    <source>
        <dbReference type="Proteomes" id="UP000008798"/>
    </source>
</evidence>
<dbReference type="HOGENOM" id="CLU_1145667_0_0_9"/>
<gene>
    <name evidence="1" type="ORF">CC1_21870</name>
</gene>
<accession>D4J964</accession>
<protein>
    <submittedName>
        <fullName evidence="1">Uncharacterized protein</fullName>
    </submittedName>
</protein>
<dbReference type="AlphaFoldDB" id="D4J964"/>
<dbReference type="Proteomes" id="UP000008798">
    <property type="component" value="Chromosome"/>
</dbReference>
<dbReference type="EMBL" id="FP929038">
    <property type="protein sequence ID" value="CBK80885.1"/>
    <property type="molecule type" value="Genomic_DNA"/>
</dbReference>
<dbReference type="KEGG" id="cct:CC1_21870"/>
<name>D4J964_9FIRM</name>
<dbReference type="STRING" id="717962.CC1_21870"/>
<evidence type="ECO:0000313" key="1">
    <source>
        <dbReference type="EMBL" id="CBK80885.1"/>
    </source>
</evidence>
<sequence>MHGIILKIYHIDKEASRLTERSFILKITLERIKGTKHYHIAGKERVVTFVPCTQGYFAGKMFMGVYDTAEKDIDYALTPCSYLLRVAYIAKYSVVNHVIVYEEVYVDTERKYDMQEIFYGEPASGKFTINGKDYYDGLTFDERPNGWIIPLFSFETASKLCADLCTTYQDGGEYICFYDNDTDTFLCKDDRSERDKPVVIGVAVDLSTEKGEKKVYDFGYSAWMWTMTSSSSSAPKRMFARK</sequence>
<reference evidence="1 2" key="2">
    <citation type="submission" date="2010-03" db="EMBL/GenBank/DDBJ databases">
        <authorList>
            <person name="Pajon A."/>
        </authorList>
    </citation>
    <scope>NUCLEOTIDE SEQUENCE [LARGE SCALE GENOMIC DNA]</scope>
    <source>
        <strain evidence="1 2">GD/7</strain>
    </source>
</reference>
<organism evidence="1 2">
    <name type="scientific">Coprococcus catus GD/7</name>
    <dbReference type="NCBI Taxonomy" id="717962"/>
    <lineage>
        <taxon>Bacteria</taxon>
        <taxon>Bacillati</taxon>
        <taxon>Bacillota</taxon>
        <taxon>Clostridia</taxon>
        <taxon>Lachnospirales</taxon>
        <taxon>Lachnospiraceae</taxon>
        <taxon>Coprococcus</taxon>
    </lineage>
</organism>
<proteinExistence type="predicted"/>
<reference evidence="1 2" key="1">
    <citation type="submission" date="2010-03" db="EMBL/GenBank/DDBJ databases">
        <title>The genome sequence of Coprococcus catus GD/7.</title>
        <authorList>
            <consortium name="metaHIT consortium -- http://www.metahit.eu/"/>
            <person name="Pajon A."/>
            <person name="Turner K."/>
            <person name="Parkhill J."/>
            <person name="Duncan S."/>
            <person name="Flint H."/>
        </authorList>
    </citation>
    <scope>NUCLEOTIDE SEQUENCE [LARGE SCALE GENOMIC DNA]</scope>
    <source>
        <strain evidence="1 2">GD/7</strain>
    </source>
</reference>